<dbReference type="AlphaFoldDB" id="A0A5P8W1S9"/>
<dbReference type="SUPFAM" id="SSF143100">
    <property type="entry name" value="TTHA1013/TTHA0281-like"/>
    <property type="match status" value="1"/>
</dbReference>
<dbReference type="Proteomes" id="UP000326678">
    <property type="component" value="Chromosome Gxm1"/>
</dbReference>
<dbReference type="InterPro" id="IPR049389">
    <property type="entry name" value="TTHA0281-like"/>
</dbReference>
<evidence type="ECO:0000313" key="1">
    <source>
        <dbReference type="EMBL" id="QFS46554.1"/>
    </source>
</evidence>
<name>A0A5P8W1S9_9NOSO</name>
<evidence type="ECO:0000313" key="2">
    <source>
        <dbReference type="Proteomes" id="UP000326678"/>
    </source>
</evidence>
<sequence length="90" mass="10052">MAIKFILSDYVDRAIAQAIYDKLEDGTFTGRIPVCKGVIAFASTLRECENELRSTLEDWILLGLKLGHSLPVIDNIDLNKEPSLEPMDTV</sequence>
<accession>A0A5P8W1S9</accession>
<gene>
    <name evidence="1" type="ORF">GXM_04035</name>
</gene>
<dbReference type="RefSeq" id="WP_194198612.1">
    <property type="nucleotide sequence ID" value="NZ_CP045226.1"/>
</dbReference>
<dbReference type="EMBL" id="CP045226">
    <property type="protein sequence ID" value="QFS46554.1"/>
    <property type="molecule type" value="Genomic_DNA"/>
</dbReference>
<organism evidence="1 2">
    <name type="scientific">Nostoc sphaeroides CCNUC1</name>
    <dbReference type="NCBI Taxonomy" id="2653204"/>
    <lineage>
        <taxon>Bacteria</taxon>
        <taxon>Bacillati</taxon>
        <taxon>Cyanobacteriota</taxon>
        <taxon>Cyanophyceae</taxon>
        <taxon>Nostocales</taxon>
        <taxon>Nostocaceae</taxon>
        <taxon>Nostoc</taxon>
    </lineage>
</organism>
<proteinExistence type="predicted"/>
<evidence type="ECO:0008006" key="3">
    <source>
        <dbReference type="Google" id="ProtNLM"/>
    </source>
</evidence>
<protein>
    <recommendedName>
        <fullName evidence="3">Type II toxin-antitoxin system HicB family antitoxin</fullName>
    </recommendedName>
</protein>
<dbReference type="Pfam" id="PF21748">
    <property type="entry name" value="UPF0150"/>
    <property type="match status" value="1"/>
</dbReference>
<reference evidence="1 2" key="1">
    <citation type="submission" date="2019-10" db="EMBL/GenBank/DDBJ databases">
        <title>Genomic and transcriptomic insights into the perfect genentic adaptation of a filamentous nitrogen-fixing cyanobacterium to rice fields.</title>
        <authorList>
            <person name="Chen Z."/>
        </authorList>
    </citation>
    <scope>NUCLEOTIDE SEQUENCE [LARGE SCALE GENOMIC DNA]</scope>
    <source>
        <strain evidence="1">CCNUC1</strain>
    </source>
</reference>
<dbReference type="InterPro" id="IPR035069">
    <property type="entry name" value="TTHA1013/TTHA0281-like"/>
</dbReference>
<dbReference type="KEGG" id="nsh:GXM_04035"/>
<keyword evidence="2" id="KW-1185">Reference proteome</keyword>
<dbReference type="Gene3D" id="3.30.160.250">
    <property type="match status" value="1"/>
</dbReference>